<feature type="region of interest" description="Disordered" evidence="14">
    <location>
        <begin position="1796"/>
        <end position="1823"/>
    </location>
</feature>
<dbReference type="Pfam" id="PF01390">
    <property type="entry name" value="SEA"/>
    <property type="match status" value="1"/>
</dbReference>
<dbReference type="PROSITE" id="PS50024">
    <property type="entry name" value="SEA"/>
    <property type="match status" value="1"/>
</dbReference>
<feature type="transmembrane region" description="Helical" evidence="15">
    <location>
        <begin position="1550"/>
        <end position="1572"/>
    </location>
</feature>
<keyword evidence="5 15" id="KW-0812">Transmembrane</keyword>
<feature type="domain" description="Ig-like" evidence="21">
    <location>
        <begin position="973"/>
        <end position="1085"/>
    </location>
</feature>
<dbReference type="InterPro" id="IPR017983">
    <property type="entry name" value="GPCR_2_secretin-like_CS"/>
</dbReference>
<feature type="domain" description="G-protein coupled receptors family 2 profile 2" evidence="20">
    <location>
        <begin position="1548"/>
        <end position="1774"/>
    </location>
</feature>
<dbReference type="InterPro" id="IPR046338">
    <property type="entry name" value="GAIN_dom_sf"/>
</dbReference>
<sequence length="1923" mass="215510">MSPGFIIFKTGDIGDNNPYGFDKRTRREEREDIFPSYCIHGEKQKMCVTQFMEGHIILVTIEMIGEQDFVAEIISSTSFNDTERVWIGLARNNSNLSVFDWVDGSPSHTPTGTNQMIHWFPLSQALKMKNVLTFSWNLKNLGTGMMTYVEKNISSCVKDLLLGIQLLLFHRNSSVTLLKVKDNFEYCNKNVNNITLHTMVPVGYCLNDNIVCHSTNDTGKTIEIKNIVKGVEFIDIKITPRIDNQTAFDLCITSSLKDLSGFYQMIVTVSIDGSQMINLRWNIKVEKAKCVLNSSYEVEVLEYESVGSVVLCIDSCTPDNHTSLTSLAEQSDDEITFTSDDGYGYIINSPLNADANPFYKFQLVTAENDIVLQTVNVTIVIVDSSERPLCQRKIDINISLLAVEGETGYTVECSSYDNRYIAYAVSGTDYFRVLSSGEIHLISQLPRYFDTITYFNIIVRYDGNPQHSENVGVVVHLNKSVSAVCSPIKTQPEVWILNACATIDMNCSDPTQTDSTHLQYCVNLTGSSSQAFTIDIVSNGVYNLCYQLTKSGQYQLSVTVSNDLLDYISYISLEVNYEDTTPQFINSSYSVDIPEDIPVGSSVILNQASVSYGDLSFSIQGQESIPVFEINKTGVTNVKTGLTATADINVYILDVDDPPSCEVSGFLPLLSVDAPVGTIVGNFTCIDKDIFQEYIRELDVFIEMSQDNLKKDDANFDLKILSNGRVTTGSLSTKTLLPINIPMYNLTAIVRENISTESPRYSDVVRRQPVYREHFVVNVNLTPPDPLFDVYIISPTKMEVRWWFARQEFNKITEWYTIKMNENEINGSVNRFREMQQYTLTVEEERVYRVQVKVKTKYGLLVTPVKTVKTPAIPIYSTLIASFQLTSREFVPELYNKSSSEYIELSQSVKTNLKSELNKTSGFVSVDVLQFRIGSVYVDTLITVNQTGSVLGTSDALKSAMASESLGELAVEPWSYSITEGNGKLQVGLTVNGPFYEDATLTFTCTADIIGSVGQISVTWTLNNSVLRPTSRSRWRIERLPPNPLIPFRVVYQISVDPLKKRDSGSLSCSVTDGNLQSSRSIKIQLLGKPTVSIFPLTAAVKQGETITVQCTITSNPTEVRYIQWYKNGYMFDGSQDEVIEAVLERTSERLFNRNIQRSVFYECVGRNEAGDGPKVMSNLTVYIKGESLQICPANVDKFGTRWEETIDGIIVTKPCTGNQTGEMSRVCDEGVWGEPDYSTCVLKELVSIVEEADKLTEGVEKEVVDDILKKLTNVTKKEDKLTSGDLTAASSVLLSVADHAKERVETVSSDQFVVLLSVADHAKERVETVSSDQLKDFVEATNNILYDEKKEDWNQLKTKQTTGVTTVLKAVQNYNDAYSQSQDKQFKTIIQKDNLVVEVGKVQNEDITFPDRTQSQPLWIAKSKTTIKLQQSSLTGISFPPYLLKNSEVKDIKGSIKVNSDVVDFSISPPLPYINPPLVIQFQYLDTELTKPVCGFWDYNAQAWSTVGSRLTAASDEIATCEYDHTTNFALLMSPIGAKVTGHEKTLSYISAIGCGISILFLIITLVVYFKNWNRIRSDKAKILANLCIALILSYALFLCLWAPLSDIKALCITFAVLLHYIFLVDFSMMLAMAIEIGFQVLYVLPTKSRVKWLIPICWGKHCWLSVDNGLIWAFIGPALVIVLVNLVILVLVIRTLFRTMRSKPGRSQKSKSRLEKTKSGVRSICVLAPLFGVTWVFGVLSISRDLVVFQYLFAIFNSLQGFFIFVFHCLIDKRVKEAIKHHSNKRRAARLDSFSYTESKSRKTSQTSDTNLTPKASPKISHSSVFTNDLKKTYDKDLNNNLNNKLPERKGSLFDKFGQLVISRNQQPTSKRSSSPRNQPLPANQQEGYNPFGRVQSPMRLSPGHQPATHWQPTTADIGTF</sequence>
<evidence type="ECO:0000256" key="12">
    <source>
        <dbReference type="ARBA" id="ARBA00023180"/>
    </source>
</evidence>
<dbReference type="InterPro" id="IPR032471">
    <property type="entry name" value="AGRL2-4_GAIN_subdom_A"/>
</dbReference>
<dbReference type="SMART" id="SM00303">
    <property type="entry name" value="GPS"/>
    <property type="match status" value="1"/>
</dbReference>
<dbReference type="InterPro" id="IPR036364">
    <property type="entry name" value="SEA_dom_sf"/>
</dbReference>
<comment type="similarity">
    <text evidence="2">Belongs to the G-protein coupled receptor 2 family. Adhesion G-protein coupled receptor (ADGR) subfamily.</text>
</comment>
<evidence type="ECO:0000256" key="4">
    <source>
        <dbReference type="ARBA" id="ARBA00022553"/>
    </source>
</evidence>
<accession>A0A6J8BRZ1</accession>
<dbReference type="SUPFAM" id="SSF82671">
    <property type="entry name" value="SEA domain"/>
    <property type="match status" value="1"/>
</dbReference>
<dbReference type="PROSITE" id="PS00650">
    <property type="entry name" value="G_PROTEIN_RECEP_F2_2"/>
    <property type="match status" value="1"/>
</dbReference>
<dbReference type="SUPFAM" id="SSF49313">
    <property type="entry name" value="Cadherin-like"/>
    <property type="match status" value="1"/>
</dbReference>
<dbReference type="InterPro" id="IPR017981">
    <property type="entry name" value="GPCR_2-like_7TM"/>
</dbReference>
<evidence type="ECO:0000256" key="2">
    <source>
        <dbReference type="ARBA" id="ARBA00007343"/>
    </source>
</evidence>
<dbReference type="InterPro" id="IPR000082">
    <property type="entry name" value="SEA_dom"/>
</dbReference>
<feature type="domain" description="Ig-like" evidence="21">
    <location>
        <begin position="1090"/>
        <end position="1181"/>
    </location>
</feature>
<dbReference type="PRINTS" id="PR00249">
    <property type="entry name" value="GPCRSECRETIN"/>
</dbReference>
<evidence type="ECO:0000256" key="13">
    <source>
        <dbReference type="ARBA" id="ARBA00023224"/>
    </source>
</evidence>
<dbReference type="InterPro" id="IPR000203">
    <property type="entry name" value="GPS"/>
</dbReference>
<proteinExistence type="inferred from homology"/>
<dbReference type="SUPFAM" id="SSF56436">
    <property type="entry name" value="C-type lectin-like"/>
    <property type="match status" value="1"/>
</dbReference>
<evidence type="ECO:0000256" key="3">
    <source>
        <dbReference type="ARBA" id="ARBA00022475"/>
    </source>
</evidence>
<dbReference type="PANTHER" id="PTHR12011:SF347">
    <property type="entry name" value="FI21270P1-RELATED"/>
    <property type="match status" value="1"/>
</dbReference>
<dbReference type="PROSITE" id="PS50261">
    <property type="entry name" value="G_PROTEIN_RECEP_F2_4"/>
    <property type="match status" value="1"/>
</dbReference>
<evidence type="ECO:0000256" key="11">
    <source>
        <dbReference type="ARBA" id="ARBA00023170"/>
    </source>
</evidence>
<feature type="compositionally biased region" description="Polar residues" evidence="14">
    <location>
        <begin position="1911"/>
        <end position="1923"/>
    </location>
</feature>
<dbReference type="Gene3D" id="3.10.100.10">
    <property type="entry name" value="Mannose-Binding Protein A, subunit A"/>
    <property type="match status" value="1"/>
</dbReference>
<keyword evidence="12" id="KW-0325">Glycoprotein</keyword>
<dbReference type="PROSITE" id="PS50227">
    <property type="entry name" value="G_PROTEIN_RECEP_F2_3"/>
    <property type="match status" value="1"/>
</dbReference>
<dbReference type="Gene3D" id="2.60.40.60">
    <property type="entry name" value="Cadherins"/>
    <property type="match status" value="1"/>
</dbReference>
<dbReference type="PROSITE" id="PS50041">
    <property type="entry name" value="C_TYPE_LECTIN_2"/>
    <property type="match status" value="1"/>
</dbReference>
<dbReference type="InterPro" id="IPR036179">
    <property type="entry name" value="Ig-like_dom_sf"/>
</dbReference>
<evidence type="ECO:0000256" key="10">
    <source>
        <dbReference type="ARBA" id="ARBA00023157"/>
    </source>
</evidence>
<dbReference type="Gene3D" id="2.60.40.10">
    <property type="entry name" value="Immunoglobulins"/>
    <property type="match status" value="2"/>
</dbReference>
<evidence type="ECO:0000259" key="18">
    <source>
        <dbReference type="PROSITE" id="PS50221"/>
    </source>
</evidence>
<evidence type="ECO:0000259" key="16">
    <source>
        <dbReference type="PROSITE" id="PS50024"/>
    </source>
</evidence>
<feature type="domain" description="GAIN-B" evidence="18">
    <location>
        <begin position="1386"/>
        <end position="1540"/>
    </location>
</feature>
<dbReference type="Gene3D" id="1.20.1070.10">
    <property type="entry name" value="Rhodopsin 7-helix transmembrane proteins"/>
    <property type="match status" value="1"/>
</dbReference>
<organism evidence="22 23">
    <name type="scientific">Mytilus coruscus</name>
    <name type="common">Sea mussel</name>
    <dbReference type="NCBI Taxonomy" id="42192"/>
    <lineage>
        <taxon>Eukaryota</taxon>
        <taxon>Metazoa</taxon>
        <taxon>Spiralia</taxon>
        <taxon>Lophotrochozoa</taxon>
        <taxon>Mollusca</taxon>
        <taxon>Bivalvia</taxon>
        <taxon>Autobranchia</taxon>
        <taxon>Pteriomorphia</taxon>
        <taxon>Mytilida</taxon>
        <taxon>Mytiloidea</taxon>
        <taxon>Mytilidae</taxon>
        <taxon>Mytilinae</taxon>
        <taxon>Mytilus</taxon>
    </lineage>
</organism>
<dbReference type="PANTHER" id="PTHR12011">
    <property type="entry name" value="ADHESION G-PROTEIN COUPLED RECEPTOR"/>
    <property type="match status" value="1"/>
</dbReference>
<dbReference type="PROSITE" id="PS50221">
    <property type="entry name" value="GAIN_B"/>
    <property type="match status" value="1"/>
</dbReference>
<dbReference type="Gene3D" id="2.60.220.50">
    <property type="match status" value="1"/>
</dbReference>
<evidence type="ECO:0000256" key="7">
    <source>
        <dbReference type="ARBA" id="ARBA00022989"/>
    </source>
</evidence>
<dbReference type="EMBL" id="CACVKT020003887">
    <property type="protein sequence ID" value="CAC5386735.1"/>
    <property type="molecule type" value="Genomic_DNA"/>
</dbReference>
<dbReference type="SUPFAM" id="SSF111418">
    <property type="entry name" value="Hormone receptor domain"/>
    <property type="match status" value="1"/>
</dbReference>
<evidence type="ECO:0000259" key="17">
    <source>
        <dbReference type="PROSITE" id="PS50041"/>
    </source>
</evidence>
<keyword evidence="11" id="KW-0675">Receptor</keyword>
<dbReference type="GO" id="GO:0007166">
    <property type="term" value="P:cell surface receptor signaling pathway"/>
    <property type="evidence" value="ECO:0007669"/>
    <property type="project" value="InterPro"/>
</dbReference>
<evidence type="ECO:0000256" key="8">
    <source>
        <dbReference type="ARBA" id="ARBA00023040"/>
    </source>
</evidence>
<dbReference type="CDD" id="cd11304">
    <property type="entry name" value="Cadherin_repeat"/>
    <property type="match status" value="1"/>
</dbReference>
<dbReference type="Pfam" id="PF01825">
    <property type="entry name" value="GPS"/>
    <property type="match status" value="1"/>
</dbReference>
<dbReference type="Proteomes" id="UP000507470">
    <property type="component" value="Unassembled WGS sequence"/>
</dbReference>
<dbReference type="PROSITE" id="PS50835">
    <property type="entry name" value="IG_LIKE"/>
    <property type="match status" value="2"/>
</dbReference>
<dbReference type="InterPro" id="IPR015919">
    <property type="entry name" value="Cadherin-like_sf"/>
</dbReference>
<dbReference type="CDD" id="cd00037">
    <property type="entry name" value="CLECT"/>
    <property type="match status" value="1"/>
</dbReference>
<dbReference type="InterPro" id="IPR016187">
    <property type="entry name" value="CTDL_fold"/>
</dbReference>
<reference evidence="22 23" key="1">
    <citation type="submission" date="2020-06" db="EMBL/GenBank/DDBJ databases">
        <authorList>
            <person name="Li R."/>
            <person name="Bekaert M."/>
        </authorList>
    </citation>
    <scope>NUCLEOTIDE SEQUENCE [LARGE SCALE GENOMIC DNA]</scope>
    <source>
        <strain evidence="23">wild</strain>
    </source>
</reference>
<feature type="transmembrane region" description="Helical" evidence="15">
    <location>
        <begin position="1750"/>
        <end position="1773"/>
    </location>
</feature>
<dbReference type="SMART" id="SM00200">
    <property type="entry name" value="SEA"/>
    <property type="match status" value="1"/>
</dbReference>
<protein>
    <submittedName>
        <fullName evidence="22">Uncharacterized protein</fullName>
    </submittedName>
</protein>
<dbReference type="SUPFAM" id="SSF48726">
    <property type="entry name" value="Immunoglobulin"/>
    <property type="match status" value="2"/>
</dbReference>
<keyword evidence="8" id="KW-0297">G-protein coupled receptor</keyword>
<feature type="transmembrane region" description="Helical" evidence="15">
    <location>
        <begin position="1723"/>
        <end position="1744"/>
    </location>
</feature>
<feature type="transmembrane region" description="Helical" evidence="15">
    <location>
        <begin position="1674"/>
        <end position="1699"/>
    </location>
</feature>
<dbReference type="SMART" id="SM00409">
    <property type="entry name" value="IG"/>
    <property type="match status" value="2"/>
</dbReference>
<evidence type="ECO:0000313" key="22">
    <source>
        <dbReference type="EMBL" id="CAC5386735.1"/>
    </source>
</evidence>
<dbReference type="InterPro" id="IPR007110">
    <property type="entry name" value="Ig-like_dom"/>
</dbReference>
<feature type="domain" description="SEA" evidence="16">
    <location>
        <begin position="875"/>
        <end position="983"/>
    </location>
</feature>
<evidence type="ECO:0000259" key="20">
    <source>
        <dbReference type="PROSITE" id="PS50261"/>
    </source>
</evidence>
<feature type="compositionally biased region" description="Polar residues" evidence="14">
    <location>
        <begin position="1866"/>
        <end position="1890"/>
    </location>
</feature>
<gene>
    <name evidence="22" type="ORF">MCOR_22141</name>
</gene>
<keyword evidence="23" id="KW-1185">Reference proteome</keyword>
<dbReference type="Pfam" id="PF16489">
    <property type="entry name" value="GAIN"/>
    <property type="match status" value="1"/>
</dbReference>
<dbReference type="CDD" id="cd15040">
    <property type="entry name" value="7tmB2_Adhesion"/>
    <property type="match status" value="1"/>
</dbReference>
<dbReference type="InterPro" id="IPR001304">
    <property type="entry name" value="C-type_lectin-like"/>
</dbReference>
<dbReference type="Pfam" id="PF00002">
    <property type="entry name" value="7tm_2"/>
    <property type="match status" value="2"/>
</dbReference>
<evidence type="ECO:0000256" key="14">
    <source>
        <dbReference type="SAM" id="MobiDB-lite"/>
    </source>
</evidence>
<keyword evidence="7 15" id="KW-1133">Transmembrane helix</keyword>
<dbReference type="InterPro" id="IPR001879">
    <property type="entry name" value="GPCR_2_extracellular_dom"/>
</dbReference>
<evidence type="ECO:0000259" key="19">
    <source>
        <dbReference type="PROSITE" id="PS50227"/>
    </source>
</evidence>
<dbReference type="GO" id="GO:0004930">
    <property type="term" value="F:G protein-coupled receptor activity"/>
    <property type="evidence" value="ECO:0007669"/>
    <property type="project" value="UniProtKB-KW"/>
</dbReference>
<comment type="subcellular location">
    <subcellularLocation>
        <location evidence="1">Cell membrane</location>
        <topology evidence="1">Multi-pass membrane protein</topology>
    </subcellularLocation>
</comment>
<dbReference type="GO" id="GO:0005886">
    <property type="term" value="C:plasma membrane"/>
    <property type="evidence" value="ECO:0007669"/>
    <property type="project" value="UniProtKB-SubCell"/>
</dbReference>
<evidence type="ECO:0000256" key="6">
    <source>
        <dbReference type="ARBA" id="ARBA00022729"/>
    </source>
</evidence>
<dbReference type="InterPro" id="IPR036445">
    <property type="entry name" value="GPCR_2_extracell_dom_sf"/>
</dbReference>
<dbReference type="SUPFAM" id="SSF81321">
    <property type="entry name" value="Family A G protein-coupled receptor-like"/>
    <property type="match status" value="1"/>
</dbReference>
<dbReference type="InterPro" id="IPR000832">
    <property type="entry name" value="GPCR_2_secretin-like"/>
</dbReference>
<feature type="domain" description="G-protein coupled receptors family 2 profile 1" evidence="19">
    <location>
        <begin position="1163"/>
        <end position="1245"/>
    </location>
</feature>
<dbReference type="Gene3D" id="4.10.1240.10">
    <property type="entry name" value="GPCR, family 2, extracellular hormone receptor domain"/>
    <property type="match status" value="1"/>
</dbReference>
<evidence type="ECO:0000313" key="23">
    <source>
        <dbReference type="Proteomes" id="UP000507470"/>
    </source>
</evidence>
<feature type="transmembrane region" description="Helical" evidence="15">
    <location>
        <begin position="1584"/>
        <end position="1606"/>
    </location>
</feature>
<keyword evidence="3" id="KW-1003">Cell membrane</keyword>
<dbReference type="InterPro" id="IPR016186">
    <property type="entry name" value="C-type_lectin-like/link_sf"/>
</dbReference>
<evidence type="ECO:0000259" key="21">
    <source>
        <dbReference type="PROSITE" id="PS50835"/>
    </source>
</evidence>
<dbReference type="OrthoDB" id="6157976at2759"/>
<evidence type="ECO:0000256" key="15">
    <source>
        <dbReference type="SAM" id="Phobius"/>
    </source>
</evidence>
<dbReference type="InterPro" id="IPR003599">
    <property type="entry name" value="Ig_sub"/>
</dbReference>
<keyword evidence="9 15" id="KW-0472">Membrane</keyword>
<keyword evidence="13" id="KW-0807">Transducer</keyword>
<name>A0A6J8BRZ1_MYTCO</name>
<feature type="domain" description="C-type lectin" evidence="17">
    <location>
        <begin position="34"/>
        <end position="137"/>
    </location>
</feature>
<keyword evidence="10" id="KW-1015">Disulfide bond</keyword>
<dbReference type="InterPro" id="IPR013783">
    <property type="entry name" value="Ig-like_fold"/>
</dbReference>
<evidence type="ECO:0000256" key="9">
    <source>
        <dbReference type="ARBA" id="ARBA00023136"/>
    </source>
</evidence>
<evidence type="ECO:0000256" key="1">
    <source>
        <dbReference type="ARBA" id="ARBA00004651"/>
    </source>
</evidence>
<keyword evidence="4" id="KW-0597">Phosphoprotein</keyword>
<dbReference type="InterPro" id="IPR057244">
    <property type="entry name" value="GAIN_B"/>
</dbReference>
<keyword evidence="6" id="KW-0732">Signal</keyword>
<evidence type="ECO:0000256" key="5">
    <source>
        <dbReference type="ARBA" id="ARBA00022692"/>
    </source>
</evidence>
<feature type="region of interest" description="Disordered" evidence="14">
    <location>
        <begin position="1866"/>
        <end position="1923"/>
    </location>
</feature>
<dbReference type="GO" id="GO:0005509">
    <property type="term" value="F:calcium ion binding"/>
    <property type="evidence" value="ECO:0007669"/>
    <property type="project" value="InterPro"/>
</dbReference>
<dbReference type="Gene3D" id="1.25.40.610">
    <property type="match status" value="1"/>
</dbReference>